<keyword evidence="1" id="KW-0488">Methylation</keyword>
<evidence type="ECO:0000259" key="6">
    <source>
        <dbReference type="PROSITE" id="PS50846"/>
    </source>
</evidence>
<dbReference type="PANTHER" id="PTHR46195:SF12">
    <property type="entry name" value="HEAVY METAL-ASSOCIATED ISOPRENYLATED PLANT PROTEIN 4"/>
    <property type="match status" value="1"/>
</dbReference>
<keyword evidence="3" id="KW-0449">Lipoprotein</keyword>
<feature type="region of interest" description="Disordered" evidence="5">
    <location>
        <begin position="1"/>
        <end position="24"/>
    </location>
</feature>
<name>A0A1S2YUN3_CICAR</name>
<dbReference type="Proteomes" id="UP000087171">
    <property type="component" value="Chromosome Ca7"/>
</dbReference>
<dbReference type="Gene3D" id="3.30.70.100">
    <property type="match status" value="2"/>
</dbReference>
<dbReference type="GeneID" id="101502292"/>
<sequence length="278" mass="31627">MAGGKEEKKDEKGKDKMEGKEEKKKDDIELITAIYKLNLHCQECGGKIKKHLLTTQGVQSVEMDIEKGEIKAKGKLDPLKILKLIENKSNKKVELISPKVKPKEIATTDKKPKEIKDPTVRTISVKVHMHCDKCEADLKQRLIKHKGIFNVKTDKKAQSLIVEGTIEVEKLILFLKKRVHKNAEVISIKEEKKEEKKGNKGKEETKKKEDEKKSSGESTKEKLGEGKSSGETTKVIEIHHGHTQDEIQIKDKNVPYIIHYVYAPQLFSDENPNSCFIL</sequence>
<dbReference type="RefSeq" id="XP_004510199.1">
    <property type="nucleotide sequence ID" value="XM_004510142.2"/>
</dbReference>
<proteinExistence type="inferred from homology"/>
<evidence type="ECO:0000256" key="1">
    <source>
        <dbReference type="ARBA" id="ARBA00022481"/>
    </source>
</evidence>
<dbReference type="GO" id="GO:0046872">
    <property type="term" value="F:metal ion binding"/>
    <property type="evidence" value="ECO:0007669"/>
    <property type="project" value="UniProtKB-KW"/>
</dbReference>
<dbReference type="PANTHER" id="PTHR46195">
    <property type="entry name" value="HEAVY METAL-ASSOCIATED ISOPRENYLATED PLANT PROTEIN 7"/>
    <property type="match status" value="1"/>
</dbReference>
<reference evidence="8" key="2">
    <citation type="submission" date="2025-08" db="UniProtKB">
        <authorList>
            <consortium name="RefSeq"/>
        </authorList>
    </citation>
    <scope>IDENTIFICATION</scope>
    <source>
        <tissue evidence="8">Etiolated seedlings</tissue>
    </source>
</reference>
<evidence type="ECO:0000256" key="3">
    <source>
        <dbReference type="ARBA" id="ARBA00023289"/>
    </source>
</evidence>
<accession>A0A1S2YUN3</accession>
<dbReference type="InterPro" id="IPR044577">
    <property type="entry name" value="HIPP4/7/8/17/18/19"/>
</dbReference>
<dbReference type="eggNOG" id="KOG1603">
    <property type="taxonomic scope" value="Eukaryota"/>
</dbReference>
<dbReference type="Pfam" id="PF00403">
    <property type="entry name" value="HMA"/>
    <property type="match status" value="2"/>
</dbReference>
<dbReference type="InterPro" id="IPR006121">
    <property type="entry name" value="HMA_dom"/>
</dbReference>
<feature type="domain" description="HMA" evidence="6">
    <location>
        <begin position="30"/>
        <end position="93"/>
    </location>
</feature>
<feature type="compositionally biased region" description="Basic and acidic residues" evidence="5">
    <location>
        <begin position="192"/>
        <end position="225"/>
    </location>
</feature>
<dbReference type="PaxDb" id="3827-XP_004510199.1"/>
<evidence type="ECO:0000256" key="4">
    <source>
        <dbReference type="ARBA" id="ARBA00024045"/>
    </source>
</evidence>
<keyword evidence="7" id="KW-1185">Reference proteome</keyword>
<keyword evidence="3" id="KW-0636">Prenylation</keyword>
<evidence type="ECO:0000313" key="7">
    <source>
        <dbReference type="Proteomes" id="UP000087171"/>
    </source>
</evidence>
<dbReference type="PROSITE" id="PS50846">
    <property type="entry name" value="HMA_2"/>
    <property type="match status" value="2"/>
</dbReference>
<evidence type="ECO:0000256" key="2">
    <source>
        <dbReference type="ARBA" id="ARBA00022723"/>
    </source>
</evidence>
<reference evidence="7" key="1">
    <citation type="journal article" date="2013" name="Nat. Biotechnol.">
        <title>Draft genome sequence of chickpea (Cicer arietinum) provides a resource for trait improvement.</title>
        <authorList>
            <person name="Varshney R.K."/>
            <person name="Song C."/>
            <person name="Saxena R.K."/>
            <person name="Azam S."/>
            <person name="Yu S."/>
            <person name="Sharpe A.G."/>
            <person name="Cannon S."/>
            <person name="Baek J."/>
            <person name="Rosen B.D."/>
            <person name="Tar'an B."/>
            <person name="Millan T."/>
            <person name="Zhang X."/>
            <person name="Ramsay L.D."/>
            <person name="Iwata A."/>
            <person name="Wang Y."/>
            <person name="Nelson W."/>
            <person name="Farmer A.D."/>
            <person name="Gaur P.M."/>
            <person name="Soderlund C."/>
            <person name="Penmetsa R.V."/>
            <person name="Xu C."/>
            <person name="Bharti A.K."/>
            <person name="He W."/>
            <person name="Winter P."/>
            <person name="Zhao S."/>
            <person name="Hane J.K."/>
            <person name="Carrasquilla-Garcia N."/>
            <person name="Condie J.A."/>
            <person name="Upadhyaya H.D."/>
            <person name="Luo M.C."/>
            <person name="Thudi M."/>
            <person name="Gowda C.L."/>
            <person name="Singh N.P."/>
            <person name="Lichtenzveig J."/>
            <person name="Gali K.K."/>
            <person name="Rubio J."/>
            <person name="Nadarajan N."/>
            <person name="Dolezel J."/>
            <person name="Bansal K.C."/>
            <person name="Xu X."/>
            <person name="Edwards D."/>
            <person name="Zhang G."/>
            <person name="Kahl G."/>
            <person name="Gil J."/>
            <person name="Singh K.B."/>
            <person name="Datta S.K."/>
            <person name="Jackson S.A."/>
            <person name="Wang J."/>
            <person name="Cook D.R."/>
        </authorList>
    </citation>
    <scope>NUCLEOTIDE SEQUENCE [LARGE SCALE GENOMIC DNA]</scope>
    <source>
        <strain evidence="7">cv. CDC Frontier</strain>
    </source>
</reference>
<dbReference type="OrthoDB" id="688249at2759"/>
<evidence type="ECO:0000256" key="5">
    <source>
        <dbReference type="SAM" id="MobiDB-lite"/>
    </source>
</evidence>
<dbReference type="STRING" id="3827.A0A1S2YUN3"/>
<gene>
    <name evidence="8" type="primary">LOC101502292</name>
</gene>
<evidence type="ECO:0000313" key="8">
    <source>
        <dbReference type="RefSeq" id="XP_004510199.1"/>
    </source>
</evidence>
<keyword evidence="2" id="KW-0479">Metal-binding</keyword>
<comment type="similarity">
    <text evidence="4">Belongs to the HIPP family.</text>
</comment>
<feature type="domain" description="HMA" evidence="6">
    <location>
        <begin position="120"/>
        <end position="183"/>
    </location>
</feature>
<dbReference type="InterPro" id="IPR036163">
    <property type="entry name" value="HMA_dom_sf"/>
</dbReference>
<dbReference type="KEGG" id="cam:101502292"/>
<dbReference type="SUPFAM" id="SSF55008">
    <property type="entry name" value="HMA, heavy metal-associated domain"/>
    <property type="match status" value="2"/>
</dbReference>
<dbReference type="CDD" id="cd00371">
    <property type="entry name" value="HMA"/>
    <property type="match status" value="2"/>
</dbReference>
<organism evidence="7 8">
    <name type="scientific">Cicer arietinum</name>
    <name type="common">Chickpea</name>
    <name type="synonym">Garbanzo</name>
    <dbReference type="NCBI Taxonomy" id="3827"/>
    <lineage>
        <taxon>Eukaryota</taxon>
        <taxon>Viridiplantae</taxon>
        <taxon>Streptophyta</taxon>
        <taxon>Embryophyta</taxon>
        <taxon>Tracheophyta</taxon>
        <taxon>Spermatophyta</taxon>
        <taxon>Magnoliopsida</taxon>
        <taxon>eudicotyledons</taxon>
        <taxon>Gunneridae</taxon>
        <taxon>Pentapetalae</taxon>
        <taxon>rosids</taxon>
        <taxon>fabids</taxon>
        <taxon>Fabales</taxon>
        <taxon>Fabaceae</taxon>
        <taxon>Papilionoideae</taxon>
        <taxon>50 kb inversion clade</taxon>
        <taxon>NPAAA clade</taxon>
        <taxon>Hologalegina</taxon>
        <taxon>IRL clade</taxon>
        <taxon>Cicereae</taxon>
        <taxon>Cicer</taxon>
    </lineage>
</organism>
<feature type="region of interest" description="Disordered" evidence="5">
    <location>
        <begin position="192"/>
        <end position="232"/>
    </location>
</feature>
<protein>
    <submittedName>
        <fullName evidence="8">Heavy metal-associated isoprenylated plant protein 4</fullName>
    </submittedName>
</protein>
<dbReference type="AlphaFoldDB" id="A0A1S2YUN3"/>